<dbReference type="GO" id="GO:0016747">
    <property type="term" value="F:acyltransferase activity, transferring groups other than amino-acyl groups"/>
    <property type="evidence" value="ECO:0007669"/>
    <property type="project" value="InterPro"/>
</dbReference>
<dbReference type="InterPro" id="IPR050832">
    <property type="entry name" value="Bact_Acetyltransf"/>
</dbReference>
<keyword evidence="1" id="KW-0808">Transferase</keyword>
<proteinExistence type="predicted"/>
<dbReference type="Gene3D" id="3.40.630.30">
    <property type="match status" value="1"/>
</dbReference>
<accession>A0A974S3K2</accession>
<evidence type="ECO:0000256" key="2">
    <source>
        <dbReference type="ARBA" id="ARBA00023315"/>
    </source>
</evidence>
<feature type="domain" description="N-acetyltransferase" evidence="3">
    <location>
        <begin position="1"/>
        <end position="151"/>
    </location>
</feature>
<organism evidence="4 5">
    <name type="scientific">Sphingomonas aliaeris</name>
    <dbReference type="NCBI Taxonomy" id="2759526"/>
    <lineage>
        <taxon>Bacteria</taxon>
        <taxon>Pseudomonadati</taxon>
        <taxon>Pseudomonadota</taxon>
        <taxon>Alphaproteobacteria</taxon>
        <taxon>Sphingomonadales</taxon>
        <taxon>Sphingomonadaceae</taxon>
        <taxon>Sphingomonas</taxon>
    </lineage>
</organism>
<dbReference type="AlphaFoldDB" id="A0A974S3K2"/>
<evidence type="ECO:0000313" key="5">
    <source>
        <dbReference type="Proteomes" id="UP000595894"/>
    </source>
</evidence>
<dbReference type="KEGG" id="sari:H5J25_14395"/>
<dbReference type="SUPFAM" id="SSF55729">
    <property type="entry name" value="Acyl-CoA N-acyltransferases (Nat)"/>
    <property type="match status" value="1"/>
</dbReference>
<dbReference type="Proteomes" id="UP000595894">
    <property type="component" value="Chromosome"/>
</dbReference>
<dbReference type="InterPro" id="IPR016181">
    <property type="entry name" value="Acyl_CoA_acyltransferase"/>
</dbReference>
<dbReference type="InterPro" id="IPR000182">
    <property type="entry name" value="GNAT_dom"/>
</dbReference>
<keyword evidence="5" id="KW-1185">Reference proteome</keyword>
<dbReference type="PROSITE" id="PS51186">
    <property type="entry name" value="GNAT"/>
    <property type="match status" value="1"/>
</dbReference>
<dbReference type="RefSeq" id="WP_202092127.1">
    <property type="nucleotide sequence ID" value="NZ_CP061035.1"/>
</dbReference>
<reference evidence="5" key="1">
    <citation type="submission" date="2020-09" db="EMBL/GenBank/DDBJ databases">
        <title>Sphingomonas sp., a new species isolated from pork steak.</title>
        <authorList>
            <person name="Heidler von Heilborn D."/>
        </authorList>
    </citation>
    <scope>NUCLEOTIDE SEQUENCE [LARGE SCALE GENOMIC DNA]</scope>
</reference>
<dbReference type="PANTHER" id="PTHR43877">
    <property type="entry name" value="AMINOALKYLPHOSPHONATE N-ACETYLTRANSFERASE-RELATED-RELATED"/>
    <property type="match status" value="1"/>
</dbReference>
<evidence type="ECO:0000256" key="1">
    <source>
        <dbReference type="ARBA" id="ARBA00022679"/>
    </source>
</evidence>
<dbReference type="CDD" id="cd04301">
    <property type="entry name" value="NAT_SF"/>
    <property type="match status" value="1"/>
</dbReference>
<protein>
    <submittedName>
        <fullName evidence="4">GNAT family N-acetyltransferase</fullName>
    </submittedName>
</protein>
<evidence type="ECO:0000259" key="3">
    <source>
        <dbReference type="PROSITE" id="PS51186"/>
    </source>
</evidence>
<gene>
    <name evidence="4" type="ORF">H5J25_14395</name>
</gene>
<evidence type="ECO:0000313" key="4">
    <source>
        <dbReference type="EMBL" id="QQV76617.1"/>
    </source>
</evidence>
<name>A0A974S3K2_9SPHN</name>
<dbReference type="EMBL" id="CP061035">
    <property type="protein sequence ID" value="QQV76617.1"/>
    <property type="molecule type" value="Genomic_DNA"/>
</dbReference>
<dbReference type="PANTHER" id="PTHR43877:SF5">
    <property type="entry name" value="BLL8307 PROTEIN"/>
    <property type="match status" value="1"/>
</dbReference>
<dbReference type="Pfam" id="PF00583">
    <property type="entry name" value="Acetyltransf_1"/>
    <property type="match status" value="1"/>
</dbReference>
<keyword evidence="2" id="KW-0012">Acyltransferase</keyword>
<sequence length="159" mass="17380">MEIRRDDPAAPYVAGLLAHHLTELRGHMAEFAFALDATGLSAPGVTFWTAWRDDGLVGFVALKQLDPRHGEVKSMRAAPEARGTGVGRALLNHVVAEARTRGYDRLSLETGTADLHAPAVALYRSAGFIDTGAFADYRPSLHNQFLTLRLRESRCQHSS</sequence>